<dbReference type="GeneID" id="87881038"/>
<evidence type="ECO:0000313" key="3">
    <source>
        <dbReference type="EMBL" id="KAK3309890.1"/>
    </source>
</evidence>
<gene>
    <name evidence="3" type="ORF">B0T15DRAFT_17255</name>
</gene>
<dbReference type="InterPro" id="IPR004827">
    <property type="entry name" value="bZIP"/>
</dbReference>
<proteinExistence type="predicted"/>
<dbReference type="SUPFAM" id="SSF57959">
    <property type="entry name" value="Leucine zipper domain"/>
    <property type="match status" value="1"/>
</dbReference>
<feature type="region of interest" description="Disordered" evidence="1">
    <location>
        <begin position="458"/>
        <end position="493"/>
    </location>
</feature>
<feature type="region of interest" description="Disordered" evidence="1">
    <location>
        <begin position="266"/>
        <end position="381"/>
    </location>
</feature>
<reference evidence="3" key="1">
    <citation type="journal article" date="2023" name="Mol. Phylogenet. Evol.">
        <title>Genome-scale phylogeny and comparative genomics of the fungal order Sordariales.</title>
        <authorList>
            <person name="Hensen N."/>
            <person name="Bonometti L."/>
            <person name="Westerberg I."/>
            <person name="Brannstrom I.O."/>
            <person name="Guillou S."/>
            <person name="Cros-Aarteil S."/>
            <person name="Calhoun S."/>
            <person name="Haridas S."/>
            <person name="Kuo A."/>
            <person name="Mondo S."/>
            <person name="Pangilinan J."/>
            <person name="Riley R."/>
            <person name="LaButti K."/>
            <person name="Andreopoulos B."/>
            <person name="Lipzen A."/>
            <person name="Chen C."/>
            <person name="Yan M."/>
            <person name="Daum C."/>
            <person name="Ng V."/>
            <person name="Clum A."/>
            <person name="Steindorff A."/>
            <person name="Ohm R.A."/>
            <person name="Martin F."/>
            <person name="Silar P."/>
            <person name="Natvig D.O."/>
            <person name="Lalanne C."/>
            <person name="Gautier V."/>
            <person name="Ament-Velasquez S.L."/>
            <person name="Kruys A."/>
            <person name="Hutchinson M.I."/>
            <person name="Powell A.J."/>
            <person name="Barry K."/>
            <person name="Miller A.N."/>
            <person name="Grigoriev I.V."/>
            <person name="Debuchy R."/>
            <person name="Gladieux P."/>
            <person name="Hiltunen Thoren M."/>
            <person name="Johannesson H."/>
        </authorList>
    </citation>
    <scope>NUCLEOTIDE SEQUENCE</scope>
    <source>
        <strain evidence="3">CBS 333.67</strain>
    </source>
</reference>
<accession>A0AAJ0M5R4</accession>
<feature type="compositionally biased region" description="Low complexity" evidence="1">
    <location>
        <begin position="295"/>
        <end position="331"/>
    </location>
</feature>
<comment type="caution">
    <text evidence="3">The sequence shown here is derived from an EMBL/GenBank/DDBJ whole genome shotgun (WGS) entry which is preliminary data.</text>
</comment>
<evidence type="ECO:0000313" key="4">
    <source>
        <dbReference type="Proteomes" id="UP001273166"/>
    </source>
</evidence>
<dbReference type="EMBL" id="JAUDZG010000001">
    <property type="protein sequence ID" value="KAK3309890.1"/>
    <property type="molecule type" value="Genomic_DNA"/>
</dbReference>
<feature type="region of interest" description="Disordered" evidence="1">
    <location>
        <begin position="159"/>
        <end position="212"/>
    </location>
</feature>
<protein>
    <recommendedName>
        <fullName evidence="2">BZIP domain-containing protein</fullName>
    </recommendedName>
</protein>
<dbReference type="InterPro" id="IPR046347">
    <property type="entry name" value="bZIP_sf"/>
</dbReference>
<feature type="domain" description="BZIP" evidence="2">
    <location>
        <begin position="375"/>
        <end position="388"/>
    </location>
</feature>
<reference evidence="3" key="2">
    <citation type="submission" date="2023-06" db="EMBL/GenBank/DDBJ databases">
        <authorList>
            <consortium name="Lawrence Berkeley National Laboratory"/>
            <person name="Mondo S.J."/>
            <person name="Hensen N."/>
            <person name="Bonometti L."/>
            <person name="Westerberg I."/>
            <person name="Brannstrom I.O."/>
            <person name="Guillou S."/>
            <person name="Cros-Aarteil S."/>
            <person name="Calhoun S."/>
            <person name="Haridas S."/>
            <person name="Kuo A."/>
            <person name="Pangilinan J."/>
            <person name="Riley R."/>
            <person name="Labutti K."/>
            <person name="Andreopoulos B."/>
            <person name="Lipzen A."/>
            <person name="Chen C."/>
            <person name="Yanf M."/>
            <person name="Daum C."/>
            <person name="Ng V."/>
            <person name="Clum A."/>
            <person name="Steindorff A."/>
            <person name="Ohm R."/>
            <person name="Martin F."/>
            <person name="Silar P."/>
            <person name="Natvig D."/>
            <person name="Lalanne C."/>
            <person name="Gautier V."/>
            <person name="Ament-Velasquez S.L."/>
            <person name="Kruys A."/>
            <person name="Hutchinson M.I."/>
            <person name="Powell A.J."/>
            <person name="Barry K."/>
            <person name="Miller A.N."/>
            <person name="Grigoriev I.V."/>
            <person name="Debuchy R."/>
            <person name="Gladieux P."/>
            <person name="Thoren M.H."/>
            <person name="Johannesson H."/>
        </authorList>
    </citation>
    <scope>NUCLEOTIDE SEQUENCE</scope>
    <source>
        <strain evidence="3">CBS 333.67</strain>
    </source>
</reference>
<dbReference type="Gene3D" id="1.20.5.170">
    <property type="match status" value="1"/>
</dbReference>
<dbReference type="AlphaFoldDB" id="A0AAJ0M5R4"/>
<dbReference type="PROSITE" id="PS00036">
    <property type="entry name" value="BZIP_BASIC"/>
    <property type="match status" value="1"/>
</dbReference>
<dbReference type="GO" id="GO:0003700">
    <property type="term" value="F:DNA-binding transcription factor activity"/>
    <property type="evidence" value="ECO:0007669"/>
    <property type="project" value="InterPro"/>
</dbReference>
<name>A0AAJ0M5R4_9PEZI</name>
<sequence length="493" mass="52847">MAYRVASPEFRASNSQLLFQAASVPITRTTLQDEAFGGESMATLYQAMMPMEWRQPLDSREGYPYTPASAQWFQPPSFSGSNTSNDSFVSELPETDAVQWIPSTHAPGVVGEVIMPHELSVQSAVGAGYFLLPPEAGPSSSLFASVPLEHREWARLPDYQRQPTGEYGTGHDRKRRADPHTDADEEVVGPRKKRGRAPAPIQTAEANAALPRYTPIISRASTSDMSHAPTTPSPPNSATVPPFDLADAYYSGSHYQLGGGTATAAPSLGTAFTPGQTAFPESPRRKGFRTRRSSSDAAVSTASTARSTPSHSTTTSSTTTSSTFPTRPVTPIDNHRGSTSTSPSKPAAQAAQSSNSRVSVLGQASRTTTTQSQTRDRNRAAASRYRAKTQAALAQLEATEREVSVRRQSLLTCASQLRDELFRLKNELLRHAGCDCPLIQGYLSHAAEVASAAFRQHHSNETGNGSNGSASGSGRLGRDQPDQVVVARSDLRA</sequence>
<dbReference type="RefSeq" id="XP_062725670.1">
    <property type="nucleotide sequence ID" value="XM_062862209.1"/>
</dbReference>
<keyword evidence="4" id="KW-1185">Reference proteome</keyword>
<feature type="compositionally biased region" description="Low complexity" evidence="1">
    <location>
        <begin position="461"/>
        <end position="473"/>
    </location>
</feature>
<feature type="compositionally biased region" description="Low complexity" evidence="1">
    <location>
        <begin position="338"/>
        <end position="356"/>
    </location>
</feature>
<dbReference type="Proteomes" id="UP001273166">
    <property type="component" value="Unassembled WGS sequence"/>
</dbReference>
<dbReference type="CDD" id="cd14687">
    <property type="entry name" value="bZIP_ATF2"/>
    <property type="match status" value="1"/>
</dbReference>
<organism evidence="3 4">
    <name type="scientific">Chaetomium strumarium</name>
    <dbReference type="NCBI Taxonomy" id="1170767"/>
    <lineage>
        <taxon>Eukaryota</taxon>
        <taxon>Fungi</taxon>
        <taxon>Dikarya</taxon>
        <taxon>Ascomycota</taxon>
        <taxon>Pezizomycotina</taxon>
        <taxon>Sordariomycetes</taxon>
        <taxon>Sordariomycetidae</taxon>
        <taxon>Sordariales</taxon>
        <taxon>Chaetomiaceae</taxon>
        <taxon>Chaetomium</taxon>
    </lineage>
</organism>
<evidence type="ECO:0000256" key="1">
    <source>
        <dbReference type="SAM" id="MobiDB-lite"/>
    </source>
</evidence>
<evidence type="ECO:0000259" key="2">
    <source>
        <dbReference type="PROSITE" id="PS00036"/>
    </source>
</evidence>